<comment type="caution">
    <text evidence="9">The sequence shown here is derived from an EMBL/GenBank/DDBJ whole genome shotgun (WGS) entry which is preliminary data.</text>
</comment>
<evidence type="ECO:0000313" key="10">
    <source>
        <dbReference type="Proteomes" id="UP000585272"/>
    </source>
</evidence>
<comment type="catalytic activity">
    <reaction evidence="7">
        <text>5-phospho-alpha-D-ribose 1-diphosphate + nicotinate + ATP + H2O = nicotinate beta-D-ribonucleotide + ADP + phosphate + diphosphate</text>
        <dbReference type="Rhea" id="RHEA:36163"/>
        <dbReference type="ChEBI" id="CHEBI:15377"/>
        <dbReference type="ChEBI" id="CHEBI:30616"/>
        <dbReference type="ChEBI" id="CHEBI:32544"/>
        <dbReference type="ChEBI" id="CHEBI:33019"/>
        <dbReference type="ChEBI" id="CHEBI:43474"/>
        <dbReference type="ChEBI" id="CHEBI:57502"/>
        <dbReference type="ChEBI" id="CHEBI:58017"/>
        <dbReference type="ChEBI" id="CHEBI:456216"/>
        <dbReference type="EC" id="6.3.4.21"/>
    </reaction>
</comment>
<evidence type="ECO:0000256" key="4">
    <source>
        <dbReference type="ARBA" id="ARBA00022598"/>
    </source>
</evidence>
<keyword evidence="9" id="KW-0808">Transferase</keyword>
<dbReference type="PIRSF" id="PIRSF000484">
    <property type="entry name" value="NAPRT"/>
    <property type="match status" value="1"/>
</dbReference>
<evidence type="ECO:0000256" key="1">
    <source>
        <dbReference type="ARBA" id="ARBA00004952"/>
    </source>
</evidence>
<dbReference type="InterPro" id="IPR053190">
    <property type="entry name" value="NAPRTase-like"/>
</dbReference>
<dbReference type="SUPFAM" id="SSF51690">
    <property type="entry name" value="Nicotinate/Quinolinate PRTase C-terminal domain-like"/>
    <property type="match status" value="1"/>
</dbReference>
<dbReference type="InterPro" id="IPR037128">
    <property type="entry name" value="Quinolinate_PRibosylTase_N_sf"/>
</dbReference>
<keyword evidence="9" id="KW-0328">Glycosyltransferase</keyword>
<name>A0A840I8D1_9ACTN</name>
<protein>
    <recommendedName>
        <fullName evidence="2">nicotinate phosphoribosyltransferase</fullName>
        <ecNumber evidence="2">6.3.4.21</ecNumber>
    </recommendedName>
</protein>
<dbReference type="Gene3D" id="3.90.1170.20">
    <property type="entry name" value="Quinolinate phosphoribosyl transferase, N-terminal domain"/>
    <property type="match status" value="1"/>
</dbReference>
<comment type="catalytic activity">
    <reaction evidence="6">
        <text>nicotinate beta-D-ribonucleotide + CO2 + diphosphate = quinolinate + 5-phospho-alpha-D-ribose 1-diphosphate + 2 H(+)</text>
        <dbReference type="Rhea" id="RHEA:12733"/>
        <dbReference type="ChEBI" id="CHEBI:15378"/>
        <dbReference type="ChEBI" id="CHEBI:16526"/>
        <dbReference type="ChEBI" id="CHEBI:29959"/>
        <dbReference type="ChEBI" id="CHEBI:33019"/>
        <dbReference type="ChEBI" id="CHEBI:57502"/>
        <dbReference type="ChEBI" id="CHEBI:58017"/>
        <dbReference type="EC" id="2.4.2.19"/>
    </reaction>
</comment>
<dbReference type="Proteomes" id="UP000585272">
    <property type="component" value="Unassembled WGS sequence"/>
</dbReference>
<dbReference type="Gene3D" id="3.20.20.70">
    <property type="entry name" value="Aldolase class I"/>
    <property type="match status" value="1"/>
</dbReference>
<proteinExistence type="predicted"/>
<evidence type="ECO:0000256" key="2">
    <source>
        <dbReference type="ARBA" id="ARBA00013236"/>
    </source>
</evidence>
<comment type="pathway">
    <text evidence="1">Cofactor biosynthesis; NAD(+) biosynthesis; nicotinate D-ribonucleotide from nicotinate: step 1/1.</text>
</comment>
<dbReference type="EC" id="6.3.4.21" evidence="2"/>
<keyword evidence="4 9" id="KW-0436">Ligase</keyword>
<evidence type="ECO:0000259" key="8">
    <source>
        <dbReference type="Pfam" id="PF02749"/>
    </source>
</evidence>
<dbReference type="InterPro" id="IPR036068">
    <property type="entry name" value="Nicotinate_pribotase-like_C"/>
</dbReference>
<evidence type="ECO:0000256" key="6">
    <source>
        <dbReference type="ARBA" id="ARBA00047445"/>
    </source>
</evidence>
<dbReference type="GO" id="GO:0009435">
    <property type="term" value="P:NAD+ biosynthetic process"/>
    <property type="evidence" value="ECO:0007669"/>
    <property type="project" value="UniProtKB-UniPathway"/>
</dbReference>
<evidence type="ECO:0000256" key="7">
    <source>
        <dbReference type="ARBA" id="ARBA00048668"/>
    </source>
</evidence>
<gene>
    <name evidence="9" type="ORF">BDZ31_000710</name>
</gene>
<dbReference type="SUPFAM" id="SSF54675">
    <property type="entry name" value="Nicotinate/Quinolinate PRTase N-terminal domain-like"/>
    <property type="match status" value="1"/>
</dbReference>
<feature type="domain" description="Quinolinate phosphoribosyl transferase N-terminal" evidence="8">
    <location>
        <begin position="31"/>
        <end position="134"/>
    </location>
</feature>
<dbReference type="UniPathway" id="UPA00253">
    <property type="reaction ID" value="UER00457"/>
</dbReference>
<dbReference type="EMBL" id="JACHNU010000001">
    <property type="protein sequence ID" value="MBB4661137.1"/>
    <property type="molecule type" value="Genomic_DNA"/>
</dbReference>
<dbReference type="GO" id="GO:0004516">
    <property type="term" value="F:nicotinate phosphoribosyltransferase activity"/>
    <property type="evidence" value="ECO:0007669"/>
    <property type="project" value="UniProtKB-EC"/>
</dbReference>
<keyword evidence="3" id="KW-0597">Phosphoprotein</keyword>
<dbReference type="Pfam" id="PF02749">
    <property type="entry name" value="QRPTase_N"/>
    <property type="match status" value="1"/>
</dbReference>
<reference evidence="9 10" key="1">
    <citation type="submission" date="2020-08" db="EMBL/GenBank/DDBJ databases">
        <title>Genomic Encyclopedia of Archaeal and Bacterial Type Strains, Phase II (KMG-II): from individual species to whole genera.</title>
        <authorList>
            <person name="Goeker M."/>
        </authorList>
    </citation>
    <scope>NUCLEOTIDE SEQUENCE [LARGE SCALE GENOMIC DNA]</scope>
    <source>
        <strain evidence="9 10">DSM 23288</strain>
    </source>
</reference>
<evidence type="ECO:0000313" key="9">
    <source>
        <dbReference type="EMBL" id="MBB4661137.1"/>
    </source>
</evidence>
<keyword evidence="5" id="KW-0662">Pyridine nucleotide biosynthesis</keyword>
<dbReference type="InterPro" id="IPR007229">
    <property type="entry name" value="Nic_PRibTrfase-Fam"/>
</dbReference>
<dbReference type="InterPro" id="IPR022412">
    <property type="entry name" value="Quinolinate_PRibosylTrfase_N"/>
</dbReference>
<dbReference type="AlphaFoldDB" id="A0A840I8D1"/>
<dbReference type="GO" id="GO:0004514">
    <property type="term" value="F:nicotinate-nucleotide diphosphorylase (carboxylating) activity"/>
    <property type="evidence" value="ECO:0007669"/>
    <property type="project" value="UniProtKB-EC"/>
</dbReference>
<sequence length="367" mass="40228">MAASEQRQRERLAPETFRLPVERIRDGWYSDAYFVSTKRLLEDDGRHPHVLMQVFQKRDSLLGGIDEAIAVLKLCSGTRELDGTWTPGWERLEVKALHEGDRIAPREAVMTIAGDYTLFAHLETVYLGSLARRSLIMRNVADVVEAARGKQIFYFPARHDHWLVQTGDGWAAHVAGAIGVSTEAQASWWGGRGIGTVPHGLIAAYDGDTVLAARKFADRYHPDVNVTVLVDFANDSVDTALAVADALGDRLWGVRLDTSEQLVDRSLWDEMGAFKPTGVNPRLVEKVRGALDAAGHGGVRIVASGGFDAARIRAFEAAGVPVDAYGVGSSLIRGENDYTADVVRVDGRPLAKVGRRENPNPRLQRVV</sequence>
<dbReference type="InterPro" id="IPR013785">
    <property type="entry name" value="Aldolase_TIM"/>
</dbReference>
<keyword evidence="10" id="KW-1185">Reference proteome</keyword>
<accession>A0A840I8D1</accession>
<evidence type="ECO:0000256" key="5">
    <source>
        <dbReference type="ARBA" id="ARBA00022642"/>
    </source>
</evidence>
<dbReference type="RefSeq" id="WP_183339045.1">
    <property type="nucleotide sequence ID" value="NZ_JACHNU010000001.1"/>
</dbReference>
<dbReference type="PANTHER" id="PTHR43202">
    <property type="entry name" value="NICOTINATE-NUCLEOTIDE PYROPHOSPHORYLASE"/>
    <property type="match status" value="1"/>
</dbReference>
<dbReference type="PANTHER" id="PTHR43202:SF1">
    <property type="entry name" value="NICOTINATE PHOSPHORIBOSYLTRANSFERASE"/>
    <property type="match status" value="1"/>
</dbReference>
<evidence type="ECO:0000256" key="3">
    <source>
        <dbReference type="ARBA" id="ARBA00022553"/>
    </source>
</evidence>
<organism evidence="9 10">
    <name type="scientific">Conexibacter arvalis</name>
    <dbReference type="NCBI Taxonomy" id="912552"/>
    <lineage>
        <taxon>Bacteria</taxon>
        <taxon>Bacillati</taxon>
        <taxon>Actinomycetota</taxon>
        <taxon>Thermoleophilia</taxon>
        <taxon>Solirubrobacterales</taxon>
        <taxon>Conexibacteraceae</taxon>
        <taxon>Conexibacter</taxon>
    </lineage>
</organism>